<dbReference type="PANTHER" id="PTHR10622:SF10">
    <property type="entry name" value="HET DOMAIN-CONTAINING PROTEIN"/>
    <property type="match status" value="1"/>
</dbReference>
<organism evidence="3 4">
    <name type="scientific">Ganoderma sinense ZZ0214-1</name>
    <dbReference type="NCBI Taxonomy" id="1077348"/>
    <lineage>
        <taxon>Eukaryota</taxon>
        <taxon>Fungi</taxon>
        <taxon>Dikarya</taxon>
        <taxon>Basidiomycota</taxon>
        <taxon>Agaricomycotina</taxon>
        <taxon>Agaricomycetes</taxon>
        <taxon>Polyporales</taxon>
        <taxon>Polyporaceae</taxon>
        <taxon>Ganoderma</taxon>
    </lineage>
</organism>
<feature type="domain" description="DUF8212" evidence="2">
    <location>
        <begin position="133"/>
        <end position="353"/>
    </location>
</feature>
<feature type="compositionally biased region" description="Polar residues" evidence="1">
    <location>
        <begin position="552"/>
        <end position="561"/>
    </location>
</feature>
<proteinExistence type="predicted"/>
<feature type="region of interest" description="Disordered" evidence="1">
    <location>
        <begin position="551"/>
        <end position="573"/>
    </location>
</feature>
<evidence type="ECO:0000313" key="4">
    <source>
        <dbReference type="Proteomes" id="UP000230002"/>
    </source>
</evidence>
<dbReference type="Pfam" id="PF26640">
    <property type="entry name" value="DUF8212"/>
    <property type="match status" value="1"/>
</dbReference>
<dbReference type="OrthoDB" id="2749026at2759"/>
<accession>A0A2G8S4V0</accession>
<sequence length="573" mass="63665">MFQWYALADVCYAFLVDVPTDEDRAAQGSHFRRSYWFTRGWTLQELIAPARVVFLSTSWIVIGSKHRLASLIAEITRIRYNALLRVEPLGAFSVAERLSWASARITTRVEDRAYSLLGLFDIAMPTLYGEGDRAFLRLQEEIMRRIPDQSLLAWTSPYHNDSLRQLPHLSTVGTSQTSESRHLFSCKQYSGIYGPSLLAASLRAFSVGWNIDVVSHDEISRRLHPYLARLPAADFNFTPYGIRTQLPLIPLSVYFPAESGIAYPDDSEWYLAILGCEHKDFPGQLLGRVCYIPPSASDVEFLYCGYVSIPGASWTFGEVHSFDLLPLSPETIAGLRLPQVPQVVLKTVYISHTLHRDDGALDVARRQPHETIVLVLPKKTRDTLSAQGYAAELRGPDQDHPVTHSLTLSCDEHVIAIQFLHTLERDGRRLTVTAEVSLSAPLPRPASSAESGNYRACPATLSWTDSLVSPWNMNLTNGGNEVILSMPGDEDVVVVLKLRFATTDHYLLGVEFLKASESSTALPAEVEVEASPLRSRWERWSRSWVTGATLAPASSESSHQAAGTGGEARVPSL</sequence>
<dbReference type="EMBL" id="AYKW01000023">
    <property type="protein sequence ID" value="PIL28800.1"/>
    <property type="molecule type" value="Genomic_DNA"/>
</dbReference>
<dbReference type="STRING" id="1077348.A0A2G8S4V0"/>
<dbReference type="AlphaFoldDB" id="A0A2G8S4V0"/>
<evidence type="ECO:0000256" key="1">
    <source>
        <dbReference type="SAM" id="MobiDB-lite"/>
    </source>
</evidence>
<comment type="caution">
    <text evidence="3">The sequence shown here is derived from an EMBL/GenBank/DDBJ whole genome shotgun (WGS) entry which is preliminary data.</text>
</comment>
<dbReference type="PANTHER" id="PTHR10622">
    <property type="entry name" value="HET DOMAIN-CONTAINING PROTEIN"/>
    <property type="match status" value="1"/>
</dbReference>
<evidence type="ECO:0000313" key="3">
    <source>
        <dbReference type="EMBL" id="PIL28800.1"/>
    </source>
</evidence>
<keyword evidence="4" id="KW-1185">Reference proteome</keyword>
<reference evidence="3 4" key="1">
    <citation type="journal article" date="2015" name="Sci. Rep.">
        <title>Chromosome-level genome map provides insights into diverse defense mechanisms in the medicinal fungus Ganoderma sinense.</title>
        <authorList>
            <person name="Zhu Y."/>
            <person name="Xu J."/>
            <person name="Sun C."/>
            <person name="Zhou S."/>
            <person name="Xu H."/>
            <person name="Nelson D.R."/>
            <person name="Qian J."/>
            <person name="Song J."/>
            <person name="Luo H."/>
            <person name="Xiang L."/>
            <person name="Li Y."/>
            <person name="Xu Z."/>
            <person name="Ji A."/>
            <person name="Wang L."/>
            <person name="Lu S."/>
            <person name="Hayward A."/>
            <person name="Sun W."/>
            <person name="Li X."/>
            <person name="Schwartz D.C."/>
            <person name="Wang Y."/>
            <person name="Chen S."/>
        </authorList>
    </citation>
    <scope>NUCLEOTIDE SEQUENCE [LARGE SCALE GENOMIC DNA]</scope>
    <source>
        <strain evidence="3 4">ZZ0214-1</strain>
    </source>
</reference>
<evidence type="ECO:0000259" key="2">
    <source>
        <dbReference type="Pfam" id="PF26640"/>
    </source>
</evidence>
<protein>
    <recommendedName>
        <fullName evidence="2">DUF8212 domain-containing protein</fullName>
    </recommendedName>
</protein>
<dbReference type="Proteomes" id="UP000230002">
    <property type="component" value="Unassembled WGS sequence"/>
</dbReference>
<gene>
    <name evidence="3" type="ORF">GSI_08844</name>
</gene>
<dbReference type="InterPro" id="IPR058525">
    <property type="entry name" value="DUF8212"/>
</dbReference>
<name>A0A2G8S4V0_9APHY</name>